<name>A0ABR3GV92_9PEZI</name>
<dbReference type="InterPro" id="IPR036691">
    <property type="entry name" value="Endo/exonu/phosph_ase_sf"/>
</dbReference>
<keyword evidence="9" id="KW-0234">DNA repair</keyword>
<evidence type="ECO:0000313" key="13">
    <source>
        <dbReference type="Proteomes" id="UP001447188"/>
    </source>
</evidence>
<keyword evidence="5" id="KW-0479">Metal-binding</keyword>
<comment type="subcellular location">
    <subcellularLocation>
        <location evidence="3">Nucleus</location>
        <location evidence="3">PML body</location>
    </subcellularLocation>
</comment>
<organism evidence="12 13">
    <name type="scientific">Discina gigas</name>
    <dbReference type="NCBI Taxonomy" id="1032678"/>
    <lineage>
        <taxon>Eukaryota</taxon>
        <taxon>Fungi</taxon>
        <taxon>Dikarya</taxon>
        <taxon>Ascomycota</taxon>
        <taxon>Pezizomycotina</taxon>
        <taxon>Pezizomycetes</taxon>
        <taxon>Pezizales</taxon>
        <taxon>Discinaceae</taxon>
        <taxon>Discina</taxon>
    </lineage>
</organism>
<dbReference type="PANTHER" id="PTHR15822">
    <property type="entry name" value="TRAF AND TNF RECEPTOR-ASSOCIATED PROTEIN"/>
    <property type="match status" value="1"/>
</dbReference>
<dbReference type="SUPFAM" id="SSF56219">
    <property type="entry name" value="DNase I-like"/>
    <property type="match status" value="1"/>
</dbReference>
<evidence type="ECO:0000256" key="6">
    <source>
        <dbReference type="ARBA" id="ARBA00022763"/>
    </source>
</evidence>
<keyword evidence="6" id="KW-0227">DNA damage</keyword>
<dbReference type="EMBL" id="JBBBZM010000009">
    <property type="protein sequence ID" value="KAL0639715.1"/>
    <property type="molecule type" value="Genomic_DNA"/>
</dbReference>
<dbReference type="Pfam" id="PF03372">
    <property type="entry name" value="Exo_endo_phos"/>
    <property type="match status" value="1"/>
</dbReference>
<evidence type="ECO:0000256" key="2">
    <source>
        <dbReference type="ARBA" id="ARBA00001946"/>
    </source>
</evidence>
<dbReference type="Proteomes" id="UP001447188">
    <property type="component" value="Unassembled WGS sequence"/>
</dbReference>
<reference evidence="12 13" key="1">
    <citation type="submission" date="2024-02" db="EMBL/GenBank/DDBJ databases">
        <title>Discinaceae phylogenomics.</title>
        <authorList>
            <person name="Dirks A.C."/>
            <person name="James T.Y."/>
        </authorList>
    </citation>
    <scope>NUCLEOTIDE SEQUENCE [LARGE SCALE GENOMIC DNA]</scope>
    <source>
        <strain evidence="12 13">ACD0624</strain>
    </source>
</reference>
<gene>
    <name evidence="12" type="ORF">Q9L58_001282</name>
</gene>
<dbReference type="Gene3D" id="3.60.10.10">
    <property type="entry name" value="Endonuclease/exonuclease/phosphatase"/>
    <property type="match status" value="1"/>
</dbReference>
<evidence type="ECO:0000256" key="8">
    <source>
        <dbReference type="ARBA" id="ARBA00022842"/>
    </source>
</evidence>
<proteinExistence type="predicted"/>
<evidence type="ECO:0000256" key="1">
    <source>
        <dbReference type="ARBA" id="ARBA00001936"/>
    </source>
</evidence>
<keyword evidence="4" id="KW-0540">Nuclease</keyword>
<dbReference type="PANTHER" id="PTHR15822:SF4">
    <property type="entry name" value="TYROSYL-DNA PHOSPHODIESTERASE 2"/>
    <property type="match status" value="1"/>
</dbReference>
<evidence type="ECO:0000256" key="7">
    <source>
        <dbReference type="ARBA" id="ARBA00022801"/>
    </source>
</evidence>
<evidence type="ECO:0000256" key="5">
    <source>
        <dbReference type="ARBA" id="ARBA00022723"/>
    </source>
</evidence>
<keyword evidence="8" id="KW-0460">Magnesium</keyword>
<sequence>MHFRIMKKMLKHLKSLFEPEETHFPRPVSSGFPLTASPLFLFNQPMASWSPSLAQSPHTLTSTPLEALRILTWNVDFASPNPPLRMHTLLANLESFLGEETPPIVILLQEVHPDALKLLLGYEWVRRNFAVTNIALARNSLTYGTVTLVTKDLFPSVGRCFRVPFKESAYGRDAVFLDLKIVNPQVDGSMTQGGKIRDKVLRIGNTHLESLSGHGTVTRPLQLATIKDVLSLPEVYAGIVGGDMNAIAVEDEDLPAWVGLKDLWEGDGGETWGYQPPCSFPPRRLDKILAMGDVRIVQGTQMELIGVGLKTGPDEGCGIAGEGYVSDHYGLLSTIQVRMKT</sequence>
<evidence type="ECO:0000313" key="12">
    <source>
        <dbReference type="EMBL" id="KAL0639715.1"/>
    </source>
</evidence>
<comment type="cofactor">
    <cofactor evidence="1">
        <name>Mn(2+)</name>
        <dbReference type="ChEBI" id="CHEBI:29035"/>
    </cofactor>
</comment>
<protein>
    <recommendedName>
        <fullName evidence="11">Endonuclease/exonuclease/phosphatase domain-containing protein</fullName>
    </recommendedName>
</protein>
<evidence type="ECO:0000256" key="4">
    <source>
        <dbReference type="ARBA" id="ARBA00022722"/>
    </source>
</evidence>
<feature type="domain" description="Endonuclease/exonuclease/phosphatase" evidence="11">
    <location>
        <begin position="71"/>
        <end position="328"/>
    </location>
</feature>
<evidence type="ECO:0000259" key="11">
    <source>
        <dbReference type="Pfam" id="PF03372"/>
    </source>
</evidence>
<evidence type="ECO:0000256" key="9">
    <source>
        <dbReference type="ARBA" id="ARBA00023204"/>
    </source>
</evidence>
<accession>A0ABR3GV92</accession>
<keyword evidence="7" id="KW-0378">Hydrolase</keyword>
<keyword evidence="13" id="KW-1185">Reference proteome</keyword>
<comment type="cofactor">
    <cofactor evidence="2">
        <name>Mg(2+)</name>
        <dbReference type="ChEBI" id="CHEBI:18420"/>
    </cofactor>
</comment>
<evidence type="ECO:0000256" key="3">
    <source>
        <dbReference type="ARBA" id="ARBA00004322"/>
    </source>
</evidence>
<keyword evidence="10" id="KW-0539">Nucleus</keyword>
<comment type="caution">
    <text evidence="12">The sequence shown here is derived from an EMBL/GenBank/DDBJ whole genome shotgun (WGS) entry which is preliminary data.</text>
</comment>
<dbReference type="InterPro" id="IPR005135">
    <property type="entry name" value="Endo/exonuclease/phosphatase"/>
</dbReference>
<evidence type="ECO:0000256" key="10">
    <source>
        <dbReference type="ARBA" id="ARBA00023242"/>
    </source>
</evidence>
<dbReference type="CDD" id="cd09080">
    <property type="entry name" value="TDP2"/>
    <property type="match status" value="1"/>
</dbReference>
<dbReference type="InterPro" id="IPR051547">
    <property type="entry name" value="TDP2-like"/>
</dbReference>